<evidence type="ECO:0000313" key="2">
    <source>
        <dbReference type="EMBL" id="MBM7561272.1"/>
    </source>
</evidence>
<keyword evidence="2" id="KW-0808">Transferase</keyword>
<name>A0ABS2MPM7_9FIRM</name>
<comment type="caution">
    <text evidence="2">The sequence shown here is derived from an EMBL/GenBank/DDBJ whole genome shotgun (WGS) entry which is preliminary data.</text>
</comment>
<organism evidence="2 3">
    <name type="scientific">Fusibacter tunisiensis</name>
    <dbReference type="NCBI Taxonomy" id="1008308"/>
    <lineage>
        <taxon>Bacteria</taxon>
        <taxon>Bacillati</taxon>
        <taxon>Bacillota</taxon>
        <taxon>Clostridia</taxon>
        <taxon>Eubacteriales</taxon>
        <taxon>Eubacteriales Family XII. Incertae Sedis</taxon>
        <taxon>Fusibacter</taxon>
    </lineage>
</organism>
<evidence type="ECO:0000313" key="3">
    <source>
        <dbReference type="Proteomes" id="UP000767854"/>
    </source>
</evidence>
<dbReference type="EMBL" id="JAFBDT010000004">
    <property type="protein sequence ID" value="MBM7561272.1"/>
    <property type="molecule type" value="Genomic_DNA"/>
</dbReference>
<feature type="transmembrane region" description="Helical" evidence="1">
    <location>
        <begin position="88"/>
        <end position="109"/>
    </location>
</feature>
<dbReference type="GO" id="GO:0016301">
    <property type="term" value="F:kinase activity"/>
    <property type="evidence" value="ECO:0007669"/>
    <property type="project" value="UniProtKB-KW"/>
</dbReference>
<evidence type="ECO:0000256" key="1">
    <source>
        <dbReference type="SAM" id="Phobius"/>
    </source>
</evidence>
<protein>
    <submittedName>
        <fullName evidence="2">LytS/YehU family sensor histidine kinase</fullName>
    </submittedName>
</protein>
<feature type="transmembrane region" description="Helical" evidence="1">
    <location>
        <begin position="59"/>
        <end position="82"/>
    </location>
</feature>
<reference evidence="2 3" key="1">
    <citation type="submission" date="2021-01" db="EMBL/GenBank/DDBJ databases">
        <title>Genomic Encyclopedia of Type Strains, Phase IV (KMG-IV): sequencing the most valuable type-strain genomes for metagenomic binning, comparative biology and taxonomic classification.</title>
        <authorList>
            <person name="Goeker M."/>
        </authorList>
    </citation>
    <scope>NUCLEOTIDE SEQUENCE [LARGE SCALE GENOMIC DNA]</scope>
    <source>
        <strain evidence="2 3">DSM 24436</strain>
    </source>
</reference>
<dbReference type="RefSeq" id="WP_204662597.1">
    <property type="nucleotide sequence ID" value="NZ_JAFBDT010000004.1"/>
</dbReference>
<accession>A0ABS2MPM7</accession>
<sequence>MIFAIAVMGLVALFLHNRGYSFEKMIPFLLIAGAVAFFIPIGSILAVPFKIIGGILGGLGGLIGGIVGLVVGLVGGIIGLVFGAIGVAFGLVTLLGIPLLIVFVIYKIVT</sequence>
<keyword evidence="1" id="KW-0812">Transmembrane</keyword>
<keyword evidence="1" id="KW-1133">Transmembrane helix</keyword>
<keyword evidence="3" id="KW-1185">Reference proteome</keyword>
<keyword evidence="2" id="KW-0418">Kinase</keyword>
<feature type="transmembrane region" description="Helical" evidence="1">
    <location>
        <begin position="29"/>
        <end position="47"/>
    </location>
</feature>
<keyword evidence="1" id="KW-0472">Membrane</keyword>
<dbReference type="Proteomes" id="UP000767854">
    <property type="component" value="Unassembled WGS sequence"/>
</dbReference>
<proteinExistence type="predicted"/>
<gene>
    <name evidence="2" type="ORF">JOC49_000792</name>
</gene>